<reference evidence="3 4" key="1">
    <citation type="journal article" date="2004" name="Nature">
        <title>Genome sequence of the ultrasmall unicellular red alga Cyanidioschyzon merolae 10D.</title>
        <authorList>
            <person name="Matsuzaki M."/>
            <person name="Misumi O."/>
            <person name="Shin-i T."/>
            <person name="Maruyama S."/>
            <person name="Takahara M."/>
            <person name="Miyagishima S."/>
            <person name="Mori T."/>
            <person name="Nishida K."/>
            <person name="Yagisawa F."/>
            <person name="Nishida K."/>
            <person name="Yoshida Y."/>
            <person name="Nishimura Y."/>
            <person name="Nakao S."/>
            <person name="Kobayashi T."/>
            <person name="Momoyama Y."/>
            <person name="Higashiyama T."/>
            <person name="Minoda A."/>
            <person name="Sano M."/>
            <person name="Nomoto H."/>
            <person name="Oishi K."/>
            <person name="Hayashi H."/>
            <person name="Ohta F."/>
            <person name="Nishizaka S."/>
            <person name="Haga S."/>
            <person name="Miura S."/>
            <person name="Morishita T."/>
            <person name="Kabeya Y."/>
            <person name="Terasawa K."/>
            <person name="Suzuki Y."/>
            <person name="Ishii Y."/>
            <person name="Asakawa S."/>
            <person name="Takano H."/>
            <person name="Ohta N."/>
            <person name="Kuroiwa H."/>
            <person name="Tanaka K."/>
            <person name="Shimizu N."/>
            <person name="Sugano S."/>
            <person name="Sato N."/>
            <person name="Nozaki H."/>
            <person name="Ogasawara N."/>
            <person name="Kohara Y."/>
            <person name="Kuroiwa T."/>
        </authorList>
    </citation>
    <scope>NUCLEOTIDE SEQUENCE [LARGE SCALE GENOMIC DNA]</scope>
    <source>
        <strain evidence="3 4">10D</strain>
    </source>
</reference>
<keyword evidence="4" id="KW-1185">Reference proteome</keyword>
<dbReference type="PANTHER" id="PTHR10211:SF0">
    <property type="entry name" value="DEOXYRIBODIPYRIMIDINE PHOTO-LYASE"/>
    <property type="match status" value="1"/>
</dbReference>
<feature type="domain" description="Photolyase/cryptochrome alpha/beta" evidence="2">
    <location>
        <begin position="36"/>
        <end position="231"/>
    </location>
</feature>
<dbReference type="GeneID" id="16993991"/>
<evidence type="ECO:0000313" key="4">
    <source>
        <dbReference type="Proteomes" id="UP000007014"/>
    </source>
</evidence>
<dbReference type="Gene3D" id="1.25.40.80">
    <property type="match status" value="1"/>
</dbReference>
<sequence length="690" mass="76661">MALKHEVFQRAVLESHVEPERVRLLNQCTPNTATGTYVLYWCTRSPRAVHNEALEVAKSLARLVRLPLVCLNVIDLEEALEGSLRHVLFQLEGLVDFKRGLVKRHGLSPDAIHTRLDPALSVVTRLDPTGASSATSRTGEESVPYTPESPPASTTIVGGLSVLGGAAPALVGGREAPVTPQICSFEGFASRAYAIVTDRGHLRYQRARAARVAALAGRPLLEVETSLIVPVETASVREEVVASTFLDRMGSGLGERYLHELRPSPPLEPAPANVLADLHTLGYWPFPQVDQGWSAETWLSSVNRTHLLEVLRYHGVDCDAPIISASAYRGGETAARRLLSVFVARKLYGYAVKAEHQNEALRAEYGSLLSPYLTFGHISPVYVAIKVHRAAAERELDEHGGRMRACDSAERVVASLEKHHGEDTGDSGESFPSQAGTASPGCTSEEAFLLGSASSMLSIGSSAKRTLTTADTLTLRAAVEIASQQPDVRKFMENMYRRELAYNFVMYNKRYDSFDGAVPVWARRSLYDRASRRTSHYQYSETDWYNARTHNMRWNAVQRELLTRGRNICRDRNYWCQKILEYENDPAHAFELAIRINNHLMLDANDPVGYATCAQCFGRWQQPVTRASTFPGRDRDPAPEAAFGEQLGLVPELYTLRTDEQWRAAETLAEMIDQRLEIVPIPENDTVDAY</sequence>
<dbReference type="GO" id="GO:0000719">
    <property type="term" value="P:photoreactive repair"/>
    <property type="evidence" value="ECO:0007669"/>
    <property type="project" value="TreeGrafter"/>
</dbReference>
<feature type="region of interest" description="Disordered" evidence="1">
    <location>
        <begin position="419"/>
        <end position="442"/>
    </location>
</feature>
<evidence type="ECO:0000259" key="2">
    <source>
        <dbReference type="PROSITE" id="PS51645"/>
    </source>
</evidence>
<evidence type="ECO:0000313" key="3">
    <source>
        <dbReference type="EMBL" id="BAM80384.1"/>
    </source>
</evidence>
<dbReference type="PANTHER" id="PTHR10211">
    <property type="entry name" value="DEOXYRIBODIPYRIMIDINE PHOTOLYASE"/>
    <property type="match status" value="1"/>
</dbReference>
<dbReference type="EMBL" id="AP006492">
    <property type="protein sequence ID" value="BAM80384.1"/>
    <property type="molecule type" value="Genomic_DNA"/>
</dbReference>
<dbReference type="GO" id="GO:0003904">
    <property type="term" value="F:deoxyribodipyrimidine photo-lyase activity"/>
    <property type="evidence" value="ECO:0007669"/>
    <property type="project" value="TreeGrafter"/>
</dbReference>
<dbReference type="PROSITE" id="PS51645">
    <property type="entry name" value="PHR_CRY_ALPHA_BETA"/>
    <property type="match status" value="1"/>
</dbReference>
<dbReference type="InterPro" id="IPR006050">
    <property type="entry name" value="DNA_photolyase_N"/>
</dbReference>
<dbReference type="Proteomes" id="UP000007014">
    <property type="component" value="Chromosome 10"/>
</dbReference>
<dbReference type="Gene3D" id="3.40.50.620">
    <property type="entry name" value="HUPs"/>
    <property type="match status" value="1"/>
</dbReference>
<dbReference type="AlphaFoldDB" id="M1V878"/>
<dbReference type="InterPro" id="IPR036155">
    <property type="entry name" value="Crypto/Photolyase_N_sf"/>
</dbReference>
<dbReference type="SUPFAM" id="SSF48173">
    <property type="entry name" value="Cryptochrome/photolyase FAD-binding domain"/>
    <property type="match status" value="2"/>
</dbReference>
<organism evidence="3 4">
    <name type="scientific">Cyanidioschyzon merolae (strain NIES-3377 / 10D)</name>
    <name type="common">Unicellular red alga</name>
    <dbReference type="NCBI Taxonomy" id="280699"/>
    <lineage>
        <taxon>Eukaryota</taxon>
        <taxon>Rhodophyta</taxon>
        <taxon>Bangiophyceae</taxon>
        <taxon>Cyanidiales</taxon>
        <taxon>Cyanidiaceae</taxon>
        <taxon>Cyanidioschyzon</taxon>
    </lineage>
</organism>
<accession>M1V878</accession>
<reference evidence="3 4" key="2">
    <citation type="journal article" date="2007" name="BMC Biol.">
        <title>A 100%-complete sequence reveals unusually simple genomic features in the hot-spring red alga Cyanidioschyzon merolae.</title>
        <authorList>
            <person name="Nozaki H."/>
            <person name="Takano H."/>
            <person name="Misumi O."/>
            <person name="Terasawa K."/>
            <person name="Matsuzaki M."/>
            <person name="Maruyama S."/>
            <person name="Nishida K."/>
            <person name="Yagisawa F."/>
            <person name="Yoshida Y."/>
            <person name="Fujiwara T."/>
            <person name="Takio S."/>
            <person name="Tamura K."/>
            <person name="Chung S.J."/>
            <person name="Nakamura S."/>
            <person name="Kuroiwa H."/>
            <person name="Tanaka K."/>
            <person name="Sato N."/>
            <person name="Kuroiwa T."/>
        </authorList>
    </citation>
    <scope>NUCLEOTIDE SEQUENCE [LARGE SCALE GENOMIC DNA]</scope>
    <source>
        <strain evidence="3 4">10D</strain>
    </source>
</reference>
<proteinExistence type="predicted"/>
<dbReference type="OrthoDB" id="496749at2759"/>
<feature type="region of interest" description="Disordered" evidence="1">
    <location>
        <begin position="128"/>
        <end position="151"/>
    </location>
</feature>
<dbReference type="Gene3D" id="1.10.579.10">
    <property type="entry name" value="DNA Cyclobutane Dipyrimidine Photolyase, subunit A, domain 3"/>
    <property type="match status" value="1"/>
</dbReference>
<dbReference type="InterPro" id="IPR052219">
    <property type="entry name" value="Photolyase_Class-2"/>
</dbReference>
<dbReference type="InterPro" id="IPR036134">
    <property type="entry name" value="Crypto/Photolyase_FAD-like_sf"/>
</dbReference>
<dbReference type="InterPro" id="IPR014729">
    <property type="entry name" value="Rossmann-like_a/b/a_fold"/>
</dbReference>
<dbReference type="SUPFAM" id="SSF52425">
    <property type="entry name" value="Cryptochrome/photolyase, N-terminal domain"/>
    <property type="match status" value="1"/>
</dbReference>
<feature type="compositionally biased region" description="Polar residues" evidence="1">
    <location>
        <begin position="430"/>
        <end position="442"/>
    </location>
</feature>
<gene>
    <name evidence="3" type="ORF">CYME_CMJ288C</name>
</gene>
<dbReference type="KEGG" id="cme:CYME_CMJ288C"/>
<protein>
    <submittedName>
        <fullName evidence="3">Similar to DNA photolyase</fullName>
    </submittedName>
</protein>
<name>M1V878_CYAM1</name>
<evidence type="ECO:0000256" key="1">
    <source>
        <dbReference type="SAM" id="MobiDB-lite"/>
    </source>
</evidence>
<dbReference type="RefSeq" id="XP_005534991.1">
    <property type="nucleotide sequence ID" value="XM_005534934.1"/>
</dbReference>